<reference evidence="2 3" key="1">
    <citation type="submission" date="2020-02" db="EMBL/GenBank/DDBJ databases">
        <title>Whole-genome analyses of novel actinobacteria.</title>
        <authorList>
            <person name="Sahin N."/>
            <person name="Tatar D."/>
        </authorList>
    </citation>
    <scope>NUCLEOTIDE SEQUENCE [LARGE SCALE GENOMIC DNA]</scope>
    <source>
        <strain evidence="2 3">SB3404</strain>
    </source>
</reference>
<organism evidence="2 3">
    <name type="scientific">Streptomyces boncukensis</name>
    <dbReference type="NCBI Taxonomy" id="2711219"/>
    <lineage>
        <taxon>Bacteria</taxon>
        <taxon>Bacillati</taxon>
        <taxon>Actinomycetota</taxon>
        <taxon>Actinomycetes</taxon>
        <taxon>Kitasatosporales</taxon>
        <taxon>Streptomycetaceae</taxon>
        <taxon>Streptomyces</taxon>
    </lineage>
</organism>
<dbReference type="AlphaFoldDB" id="A0A6G4WVH8"/>
<name>A0A6G4WVH8_9ACTN</name>
<evidence type="ECO:0000256" key="1">
    <source>
        <dbReference type="SAM" id="MobiDB-lite"/>
    </source>
</evidence>
<protein>
    <submittedName>
        <fullName evidence="2">Uncharacterized protein</fullName>
    </submittedName>
</protein>
<feature type="compositionally biased region" description="Polar residues" evidence="1">
    <location>
        <begin position="9"/>
        <end position="40"/>
    </location>
</feature>
<dbReference type="RefSeq" id="WP_165298981.1">
    <property type="nucleotide sequence ID" value="NZ_JAAKZZ010000107.1"/>
</dbReference>
<feature type="region of interest" description="Disordered" evidence="1">
    <location>
        <begin position="1"/>
        <end position="44"/>
    </location>
</feature>
<sequence length="127" mass="13741">MFGRKRQPESTNSGIQNSGSMKNVQNQPGAFYSTQSQDNSGLDKDDLQGIAELLVRVRQGIDRDRDQVDDYDVCVGFLDMVAEQRLESPEERAVAKGLLEKVQQKCGGVPGLVSLLASTLAAISALA</sequence>
<accession>A0A6G4WVH8</accession>
<dbReference type="Proteomes" id="UP000477722">
    <property type="component" value="Unassembled WGS sequence"/>
</dbReference>
<evidence type="ECO:0000313" key="2">
    <source>
        <dbReference type="EMBL" id="NGO69286.1"/>
    </source>
</evidence>
<gene>
    <name evidence="2" type="ORF">G5C65_13150</name>
</gene>
<proteinExistence type="predicted"/>
<evidence type="ECO:0000313" key="3">
    <source>
        <dbReference type="Proteomes" id="UP000477722"/>
    </source>
</evidence>
<dbReference type="EMBL" id="JAAKZZ010000107">
    <property type="protein sequence ID" value="NGO69286.1"/>
    <property type="molecule type" value="Genomic_DNA"/>
</dbReference>
<keyword evidence="3" id="KW-1185">Reference proteome</keyword>
<comment type="caution">
    <text evidence="2">The sequence shown here is derived from an EMBL/GenBank/DDBJ whole genome shotgun (WGS) entry which is preliminary data.</text>
</comment>